<accession>A0A0F8Y768</accession>
<organism evidence="1">
    <name type="scientific">marine sediment metagenome</name>
    <dbReference type="NCBI Taxonomy" id="412755"/>
    <lineage>
        <taxon>unclassified sequences</taxon>
        <taxon>metagenomes</taxon>
        <taxon>ecological metagenomes</taxon>
    </lineage>
</organism>
<comment type="caution">
    <text evidence="1">The sequence shown here is derived from an EMBL/GenBank/DDBJ whole genome shotgun (WGS) entry which is preliminary data.</text>
</comment>
<evidence type="ECO:0000313" key="1">
    <source>
        <dbReference type="EMBL" id="KKK77297.1"/>
    </source>
</evidence>
<name>A0A0F8Y768_9ZZZZ</name>
<protein>
    <submittedName>
        <fullName evidence="1">Uncharacterized protein</fullName>
    </submittedName>
</protein>
<dbReference type="AlphaFoldDB" id="A0A0F8Y768"/>
<proteinExistence type="predicted"/>
<gene>
    <name evidence="1" type="ORF">LCGC14_2855020</name>
</gene>
<dbReference type="EMBL" id="LAZR01055019">
    <property type="protein sequence ID" value="KKK77297.1"/>
    <property type="molecule type" value="Genomic_DNA"/>
</dbReference>
<reference evidence="1" key="1">
    <citation type="journal article" date="2015" name="Nature">
        <title>Complex archaea that bridge the gap between prokaryotes and eukaryotes.</title>
        <authorList>
            <person name="Spang A."/>
            <person name="Saw J.H."/>
            <person name="Jorgensen S.L."/>
            <person name="Zaremba-Niedzwiedzka K."/>
            <person name="Martijn J."/>
            <person name="Lind A.E."/>
            <person name="van Eijk R."/>
            <person name="Schleper C."/>
            <person name="Guy L."/>
            <person name="Ettema T.J."/>
        </authorList>
    </citation>
    <scope>NUCLEOTIDE SEQUENCE</scope>
</reference>
<sequence>MNTTRREFIKLLTGTVVAISLPVGLFSGNKKENVTEEINYDNIEFTLERIDIVALTTVRGYAIRGMGKPKDKRISPVYFAVRIDDKNNYNKEAVIEEIKFNLRHHFKNRRII</sequence>